<gene>
    <name evidence="4" type="ORF">TTAC_LOCUS1234</name>
</gene>
<feature type="compositionally biased region" description="Low complexity" evidence="2">
    <location>
        <begin position="8"/>
        <end position="20"/>
    </location>
</feature>
<sequence>MEGDSFGRGRAQGRAGRGTSIPPPGAGGSIPSAPFPNFTQWLESIVSSPPPGASPPTPQPVATSTTQQIPSADAMVDLTLVLNKQFLSRPYLGYCVEMTEAQHSGKLPPQSDCELTELNVVIPKIADLSLTDPVLGDGEMYCVFIWNLPPGFTHRQLHYYFAPYGEMSDYFVETNLARVDEQSCAIIRYYTYASGRAAVAGMNGHTFDGYTITVVLYYPTWVNIPPLKSSHSSAFPSSSHL</sequence>
<dbReference type="SMART" id="SM00360">
    <property type="entry name" value="RRM"/>
    <property type="match status" value="1"/>
</dbReference>
<dbReference type="EMBL" id="UYWX01000227">
    <property type="protein sequence ID" value="VDM17665.1"/>
    <property type="molecule type" value="Genomic_DNA"/>
</dbReference>
<reference evidence="4 5" key="2">
    <citation type="submission" date="2018-11" db="EMBL/GenBank/DDBJ databases">
        <authorList>
            <consortium name="Pathogen Informatics"/>
        </authorList>
    </citation>
    <scope>NUCLEOTIDE SEQUENCE [LARGE SCALE GENOMIC DNA]</scope>
</reference>
<dbReference type="CDD" id="cd00590">
    <property type="entry name" value="RRM_SF"/>
    <property type="match status" value="1"/>
</dbReference>
<dbReference type="InterPro" id="IPR000504">
    <property type="entry name" value="RRM_dom"/>
</dbReference>
<dbReference type="WBParaSite" id="TTAC_0000123301-mRNA-1">
    <property type="protein sequence ID" value="TTAC_0000123301-mRNA-1"/>
    <property type="gene ID" value="TTAC_0000123301"/>
</dbReference>
<evidence type="ECO:0000259" key="3">
    <source>
        <dbReference type="PROSITE" id="PS50102"/>
    </source>
</evidence>
<keyword evidence="5" id="KW-1185">Reference proteome</keyword>
<evidence type="ECO:0000313" key="6">
    <source>
        <dbReference type="WBParaSite" id="TTAC_0000123301-mRNA-1"/>
    </source>
</evidence>
<feature type="compositionally biased region" description="Pro residues" evidence="2">
    <location>
        <begin position="48"/>
        <end position="59"/>
    </location>
</feature>
<dbReference type="SUPFAM" id="SSF54928">
    <property type="entry name" value="RNA-binding domain, RBD"/>
    <property type="match status" value="1"/>
</dbReference>
<evidence type="ECO:0000256" key="1">
    <source>
        <dbReference type="PROSITE-ProRule" id="PRU00176"/>
    </source>
</evidence>
<protein>
    <submittedName>
        <fullName evidence="6">RRM domain-containing protein</fullName>
    </submittedName>
</protein>
<dbReference type="AlphaFoldDB" id="A0A0R3WKJ1"/>
<dbReference type="InterPro" id="IPR035979">
    <property type="entry name" value="RBD_domain_sf"/>
</dbReference>
<dbReference type="PROSITE" id="PS50102">
    <property type="entry name" value="RRM"/>
    <property type="match status" value="1"/>
</dbReference>
<organism evidence="6">
    <name type="scientific">Hydatigena taeniaeformis</name>
    <name type="common">Feline tapeworm</name>
    <name type="synonym">Taenia taeniaeformis</name>
    <dbReference type="NCBI Taxonomy" id="6205"/>
    <lineage>
        <taxon>Eukaryota</taxon>
        <taxon>Metazoa</taxon>
        <taxon>Spiralia</taxon>
        <taxon>Lophotrochozoa</taxon>
        <taxon>Platyhelminthes</taxon>
        <taxon>Cestoda</taxon>
        <taxon>Eucestoda</taxon>
        <taxon>Cyclophyllidea</taxon>
        <taxon>Taeniidae</taxon>
        <taxon>Hydatigera</taxon>
    </lineage>
</organism>
<proteinExistence type="predicted"/>
<dbReference type="Proteomes" id="UP000274429">
    <property type="component" value="Unassembled WGS sequence"/>
</dbReference>
<evidence type="ECO:0000256" key="2">
    <source>
        <dbReference type="SAM" id="MobiDB-lite"/>
    </source>
</evidence>
<dbReference type="OrthoDB" id="439808at2759"/>
<dbReference type="GO" id="GO:0003723">
    <property type="term" value="F:RNA binding"/>
    <property type="evidence" value="ECO:0007669"/>
    <property type="project" value="UniProtKB-UniRule"/>
</dbReference>
<evidence type="ECO:0000313" key="5">
    <source>
        <dbReference type="Proteomes" id="UP000274429"/>
    </source>
</evidence>
<keyword evidence="1" id="KW-0694">RNA-binding</keyword>
<accession>A0A0R3WKJ1</accession>
<name>A0A0R3WKJ1_HYDTA</name>
<dbReference type="Pfam" id="PF00076">
    <property type="entry name" value="RRM_1"/>
    <property type="match status" value="1"/>
</dbReference>
<feature type="domain" description="RRM" evidence="3">
    <location>
        <begin position="141"/>
        <end position="219"/>
    </location>
</feature>
<dbReference type="Gene3D" id="3.30.70.330">
    <property type="match status" value="1"/>
</dbReference>
<feature type="region of interest" description="Disordered" evidence="2">
    <location>
        <begin position="1"/>
        <end position="67"/>
    </location>
</feature>
<dbReference type="InterPro" id="IPR012677">
    <property type="entry name" value="Nucleotide-bd_a/b_plait_sf"/>
</dbReference>
<reference evidence="6" key="1">
    <citation type="submission" date="2017-02" db="UniProtKB">
        <authorList>
            <consortium name="WormBaseParasite"/>
        </authorList>
    </citation>
    <scope>IDENTIFICATION</scope>
</reference>
<dbReference type="STRING" id="6205.A0A0R3WKJ1"/>
<evidence type="ECO:0000313" key="4">
    <source>
        <dbReference type="EMBL" id="VDM17665.1"/>
    </source>
</evidence>